<dbReference type="SUPFAM" id="SSF57196">
    <property type="entry name" value="EGF/Laminin"/>
    <property type="match status" value="1"/>
</dbReference>
<organism evidence="1 2">
    <name type="scientific">Bugula neritina</name>
    <name type="common">Brown bryozoan</name>
    <name type="synonym">Sertularia neritina</name>
    <dbReference type="NCBI Taxonomy" id="10212"/>
    <lineage>
        <taxon>Eukaryota</taxon>
        <taxon>Metazoa</taxon>
        <taxon>Spiralia</taxon>
        <taxon>Lophotrochozoa</taxon>
        <taxon>Bryozoa</taxon>
        <taxon>Gymnolaemata</taxon>
        <taxon>Cheilostomatida</taxon>
        <taxon>Flustrina</taxon>
        <taxon>Buguloidea</taxon>
        <taxon>Bugulidae</taxon>
        <taxon>Bugula</taxon>
    </lineage>
</organism>
<dbReference type="Gene3D" id="2.10.25.10">
    <property type="entry name" value="Laminin"/>
    <property type="match status" value="1"/>
</dbReference>
<proteinExistence type="predicted"/>
<dbReference type="InterPro" id="IPR013783">
    <property type="entry name" value="Ig-like_fold"/>
</dbReference>
<name>A0A7J7KHC6_BUGNE</name>
<protein>
    <submittedName>
        <fullName evidence="1">Uncharacterized protein</fullName>
    </submittedName>
</protein>
<keyword evidence="2" id="KW-1185">Reference proteome</keyword>
<reference evidence="1" key="1">
    <citation type="submission" date="2020-06" db="EMBL/GenBank/DDBJ databases">
        <title>Draft genome of Bugula neritina, a colonial animal packing powerful symbionts and potential medicines.</title>
        <authorList>
            <person name="Rayko M."/>
        </authorList>
    </citation>
    <scope>NUCLEOTIDE SEQUENCE [LARGE SCALE GENOMIC DNA]</scope>
    <source>
        <strain evidence="1">Kwan_BN1</strain>
    </source>
</reference>
<sequence>MRAVRYLPQLMLTVTLVELSVARFQQLHVNSSNLELTSINIFLFGVHATSVPFAIGSNILLNCEYSTIPGAQVAHIAVGKYSGATNFLYEYMCGADSIGRPVSVYNQTSDYTSNSRDKLKLAYIGDGIPLSCENIPVQRGSIMFELKDVTEEDVGDFYCKVNLKGDSERAYKYSNRITNENCPLNAQNECISYDSADLKICPLDCEHSCHPLGSGWVCLCYAGYKLTGDLMTCEFDSNIQVYDEADLMGH</sequence>
<evidence type="ECO:0000313" key="2">
    <source>
        <dbReference type="Proteomes" id="UP000593567"/>
    </source>
</evidence>
<dbReference type="Proteomes" id="UP000593567">
    <property type="component" value="Unassembled WGS sequence"/>
</dbReference>
<dbReference type="EMBL" id="VXIV02000476">
    <property type="protein sequence ID" value="KAF6038072.1"/>
    <property type="molecule type" value="Genomic_DNA"/>
</dbReference>
<dbReference type="Gene3D" id="2.60.40.10">
    <property type="entry name" value="Immunoglobulins"/>
    <property type="match status" value="1"/>
</dbReference>
<accession>A0A7J7KHC6</accession>
<dbReference type="AlphaFoldDB" id="A0A7J7KHC6"/>
<comment type="caution">
    <text evidence="1">The sequence shown here is derived from an EMBL/GenBank/DDBJ whole genome shotgun (WGS) entry which is preliminary data.</text>
</comment>
<evidence type="ECO:0000313" key="1">
    <source>
        <dbReference type="EMBL" id="KAF6038072.1"/>
    </source>
</evidence>
<gene>
    <name evidence="1" type="ORF">EB796_003630</name>
</gene>